<dbReference type="EMBL" id="CAJVPY010061229">
    <property type="protein sequence ID" value="CAG8821802.1"/>
    <property type="molecule type" value="Genomic_DNA"/>
</dbReference>
<dbReference type="AlphaFoldDB" id="A0A9N9KCE1"/>
<keyword evidence="2" id="KW-1185">Reference proteome</keyword>
<evidence type="ECO:0000313" key="2">
    <source>
        <dbReference type="Proteomes" id="UP000789405"/>
    </source>
</evidence>
<dbReference type="Proteomes" id="UP000789405">
    <property type="component" value="Unassembled WGS sequence"/>
</dbReference>
<accession>A0A9N9KCE1</accession>
<sequence>FLEALDYNDNDNLSKEKMKKMIDKLFLKCDEKAKEITDEKVKKTLNEIDEQRGSWTNEG</sequence>
<name>A0A9N9KCE1_9GLOM</name>
<reference evidence="1" key="1">
    <citation type="submission" date="2021-06" db="EMBL/GenBank/DDBJ databases">
        <authorList>
            <person name="Kallberg Y."/>
            <person name="Tangrot J."/>
            <person name="Rosling A."/>
        </authorList>
    </citation>
    <scope>NUCLEOTIDE SEQUENCE</scope>
    <source>
        <strain evidence="1">MA453B</strain>
    </source>
</reference>
<feature type="non-terminal residue" evidence="1">
    <location>
        <position position="1"/>
    </location>
</feature>
<comment type="caution">
    <text evidence="1">The sequence shown here is derived from an EMBL/GenBank/DDBJ whole genome shotgun (WGS) entry which is preliminary data.</text>
</comment>
<organism evidence="1 2">
    <name type="scientific">Dentiscutata erythropus</name>
    <dbReference type="NCBI Taxonomy" id="1348616"/>
    <lineage>
        <taxon>Eukaryota</taxon>
        <taxon>Fungi</taxon>
        <taxon>Fungi incertae sedis</taxon>
        <taxon>Mucoromycota</taxon>
        <taxon>Glomeromycotina</taxon>
        <taxon>Glomeromycetes</taxon>
        <taxon>Diversisporales</taxon>
        <taxon>Gigasporaceae</taxon>
        <taxon>Dentiscutata</taxon>
    </lineage>
</organism>
<proteinExistence type="predicted"/>
<gene>
    <name evidence="1" type="ORF">DERYTH_LOCUS27194</name>
</gene>
<protein>
    <submittedName>
        <fullName evidence="1">14182_t:CDS:1</fullName>
    </submittedName>
</protein>
<evidence type="ECO:0000313" key="1">
    <source>
        <dbReference type="EMBL" id="CAG8821802.1"/>
    </source>
</evidence>